<proteinExistence type="predicted"/>
<reference evidence="1" key="1">
    <citation type="submission" date="2022-07" db="EMBL/GenBank/DDBJ databases">
        <title>Phylogenomic reconstructions and comparative analyses of Kickxellomycotina fungi.</title>
        <authorList>
            <person name="Reynolds N.K."/>
            <person name="Stajich J.E."/>
            <person name="Barry K."/>
            <person name="Grigoriev I.V."/>
            <person name="Crous P."/>
            <person name="Smith M.E."/>
        </authorList>
    </citation>
    <scope>NUCLEOTIDE SEQUENCE</scope>
    <source>
        <strain evidence="1">CBS 109366</strain>
    </source>
</reference>
<dbReference type="Proteomes" id="UP001140234">
    <property type="component" value="Unassembled WGS sequence"/>
</dbReference>
<keyword evidence="2" id="KW-1185">Reference proteome</keyword>
<evidence type="ECO:0000313" key="1">
    <source>
        <dbReference type="EMBL" id="KAJ2773807.1"/>
    </source>
</evidence>
<name>A0ACC1K640_9FUNG</name>
<accession>A0ACC1K640</accession>
<sequence length="647" mass="70427">MDLSAGELARINALEHGAQVTTPMVLQIVSNLQVLSSQAAGTPVRHRCIVSDSQQSMMAILPLHLSALTDEQKICRFTLLRVDKCSVTRKMRSNDGAMAAIIIMEAEVLGTVAEKIGNPEKVSFGPAAAAAPGAGGAIRVEEAKPAVYGGGAGTGAGPAPILHPIKDLNPYHNRWTIRARVTQKSPIKTWSKPTSQGRLFSVNLLDESGEIRATAFTQQVDRLYPLFEVGKVYLVSNAQVKMARQQFSNVNNQYELTFEDSSTVELCQDAGSVPQEQFNFVPLGSLMKFDKGTVVDVLCALQHVGDVSEITPKSGDRKMIKRDLTVVDRSGYQVRATLWGAEATGFDLPAGAVVAFKGMRVGDFGGRTLSLPSTGTMAANPDIQEAHMLRGWYDSVGRTAAFQTFDGAGGMGGGAGGAGGQRQDEPPKTMAQVRDENLGGSEERTDYFTVKGTIAFIRSSSLAYPGCASGDCSKKVTENSSGQWWCEKCQREFAAPSYRYLFSVNVSDYTGQCWLQCFNETGLQLLGCSANEAMELQRTDEAAFTKLIADATFKEFRFRCRARSERFNDNVRIRTSVVGMTPIDYVAEAQRLSALIEAINKFMFADDQRETLRLYSYACSICGQIFETVAAAGDHVKENHFFPPLDM</sequence>
<protein>
    <submittedName>
        <fullName evidence="1">Replication factor A protein 1</fullName>
    </submittedName>
</protein>
<organism evidence="1 2">
    <name type="scientific">Coemansia nantahalensis</name>
    <dbReference type="NCBI Taxonomy" id="2789366"/>
    <lineage>
        <taxon>Eukaryota</taxon>
        <taxon>Fungi</taxon>
        <taxon>Fungi incertae sedis</taxon>
        <taxon>Zoopagomycota</taxon>
        <taxon>Kickxellomycotina</taxon>
        <taxon>Kickxellomycetes</taxon>
        <taxon>Kickxellales</taxon>
        <taxon>Kickxellaceae</taxon>
        <taxon>Coemansia</taxon>
    </lineage>
</organism>
<evidence type="ECO:0000313" key="2">
    <source>
        <dbReference type="Proteomes" id="UP001140234"/>
    </source>
</evidence>
<gene>
    <name evidence="1" type="primary">RFA1</name>
    <name evidence="1" type="ORF">IWQ57_001124</name>
</gene>
<comment type="caution">
    <text evidence="1">The sequence shown here is derived from an EMBL/GenBank/DDBJ whole genome shotgun (WGS) entry which is preliminary data.</text>
</comment>
<dbReference type="EMBL" id="JANBUJ010000175">
    <property type="protein sequence ID" value="KAJ2773807.1"/>
    <property type="molecule type" value="Genomic_DNA"/>
</dbReference>